<evidence type="ECO:0008006" key="2">
    <source>
        <dbReference type="Google" id="ProtNLM"/>
    </source>
</evidence>
<proteinExistence type="predicted"/>
<dbReference type="AlphaFoldDB" id="A0A0F9RDG2"/>
<accession>A0A0F9RDG2</accession>
<protein>
    <recommendedName>
        <fullName evidence="2">CBM-cenC domain-containing protein</fullName>
    </recommendedName>
</protein>
<organism evidence="1">
    <name type="scientific">marine sediment metagenome</name>
    <dbReference type="NCBI Taxonomy" id="412755"/>
    <lineage>
        <taxon>unclassified sequences</taxon>
        <taxon>metagenomes</taxon>
        <taxon>ecological metagenomes</taxon>
    </lineage>
</organism>
<name>A0A0F9RDG2_9ZZZZ</name>
<sequence>VGLDNFTPVRVYETWTAPAVTNIIENPSFETDVVSVSGTAIVRDTTESWAGGASVKSTVSDVDGSGMIFNKRDSSRFSVTAGLAYTFAPRTKGPSGKNMEMQISWHNSGGGEVQIDIAPFTFGSGWIQLSLTITAPTGAVTARLRLLTDGAQGVFDFFADAIMFYQGSALVPYVDGDQPGCGWNGTAHESTSSRGANPAFLLFQGFIFDFDIKQDKLDRTAVLSCYDRLALLAEFPISIGNMIEKLSGMVLHRIVDRFEGELITHFGHEWIGTTARPLTGYSGLGATVSALQITPSANNKANMFEGDWVLDVTTDNVASGEGDRYDATADIVATGRYRLSRWARMNVGDPDTEFKMRLMRDAVEVASATLTLTQSWQRIAFNANLTTLGTNRYIDLISTSQVNVQYFADDLHAVPQEAALGRDFDAGQFTVPLFNAYQESAGPELADLMDSEPGILFIKAKTLAAGDELTFRDRNSRPATEIPRIVFGDGDGLLQFGEGMSYVLAGTDRVRRVRASSRGAFTLGAGAIPAWEMSPVRLTTTGEKWQARYRQAIIRASANLKAGLVIEREDINFGVGADIEVTTGAAGSFFVIEGFPYNRASGESVVEKTATLDLPINSSLAVSMPLHETATADMGTEAQRLLDKYKNRAIRLALPLNQRNDEVQAYQFDLEINEMVIVRAKFEDHSPGFDKKFWIEGIEHQFGEGGVVKTTVLLEEAV</sequence>
<reference evidence="1" key="1">
    <citation type="journal article" date="2015" name="Nature">
        <title>Complex archaea that bridge the gap between prokaryotes and eukaryotes.</title>
        <authorList>
            <person name="Spang A."/>
            <person name="Saw J.H."/>
            <person name="Jorgensen S.L."/>
            <person name="Zaremba-Niedzwiedzka K."/>
            <person name="Martijn J."/>
            <person name="Lind A.E."/>
            <person name="van Eijk R."/>
            <person name="Schleper C."/>
            <person name="Guy L."/>
            <person name="Ettema T.J."/>
        </authorList>
    </citation>
    <scope>NUCLEOTIDE SEQUENCE</scope>
</reference>
<comment type="caution">
    <text evidence="1">The sequence shown here is derived from an EMBL/GenBank/DDBJ whole genome shotgun (WGS) entry which is preliminary data.</text>
</comment>
<gene>
    <name evidence="1" type="ORF">LCGC14_0907680</name>
</gene>
<dbReference type="EMBL" id="LAZR01002997">
    <property type="protein sequence ID" value="KKN23181.1"/>
    <property type="molecule type" value="Genomic_DNA"/>
</dbReference>
<feature type="non-terminal residue" evidence="1">
    <location>
        <position position="1"/>
    </location>
</feature>
<evidence type="ECO:0000313" key="1">
    <source>
        <dbReference type="EMBL" id="KKN23181.1"/>
    </source>
</evidence>
<dbReference type="Gene3D" id="2.60.120.260">
    <property type="entry name" value="Galactose-binding domain-like"/>
    <property type="match status" value="1"/>
</dbReference>